<reference evidence="1 2" key="1">
    <citation type="submission" date="2016-12" db="EMBL/GenBank/DDBJ databases">
        <title>The genomes of Aspergillus section Nigri reveals drivers in fungal speciation.</title>
        <authorList>
            <consortium name="DOE Joint Genome Institute"/>
            <person name="Vesth T.C."/>
            <person name="Nybo J."/>
            <person name="Theobald S."/>
            <person name="Brandl J."/>
            <person name="Frisvad J.C."/>
            <person name="Nielsen K.F."/>
            <person name="Lyhne E.K."/>
            <person name="Kogle M.E."/>
            <person name="Kuo A."/>
            <person name="Riley R."/>
            <person name="Clum A."/>
            <person name="Nolan M."/>
            <person name="Lipzen A."/>
            <person name="Salamov A."/>
            <person name="Henrissat B."/>
            <person name="Wiebenga A."/>
            <person name="De Vries R.P."/>
            <person name="Grigoriev I.V."/>
            <person name="Mortensen U.H."/>
            <person name="Andersen M.R."/>
            <person name="Baker S.E."/>
        </authorList>
    </citation>
    <scope>NUCLEOTIDE SEQUENCE [LARGE SCALE GENOMIC DNA]</scope>
    <source>
        <strain evidence="1 2">IBT 23096</strain>
    </source>
</reference>
<dbReference type="VEuPathDB" id="FungiDB:P170DRAFT_433923"/>
<dbReference type="EMBL" id="MSFO01000002">
    <property type="protein sequence ID" value="PLB52052.1"/>
    <property type="molecule type" value="Genomic_DNA"/>
</dbReference>
<sequence>MAYGELSADAQAIVDRIRDTIKEGKAKIGESKPGTGWEYCGLELSGEKSRLNQELGTNDFLALECSVLHLVRNGTIDNPTSHMLIIPLNGTVSLSKEEPLQPCHYINETRTIFGENIDIIAVALKKT</sequence>
<dbReference type="Proteomes" id="UP000234275">
    <property type="component" value="Unassembled WGS sequence"/>
</dbReference>
<name>A0A2I2GGP6_9EURO</name>
<keyword evidence="2" id="KW-1185">Reference proteome</keyword>
<dbReference type="RefSeq" id="XP_024707354.1">
    <property type="nucleotide sequence ID" value="XM_024848606.1"/>
</dbReference>
<gene>
    <name evidence="1" type="ORF">P170DRAFT_433923</name>
</gene>
<evidence type="ECO:0000313" key="1">
    <source>
        <dbReference type="EMBL" id="PLB52052.1"/>
    </source>
</evidence>
<dbReference type="OrthoDB" id="4519260at2759"/>
<dbReference type="GeneID" id="36556305"/>
<comment type="caution">
    <text evidence="1">The sequence shown here is derived from an EMBL/GenBank/DDBJ whole genome shotgun (WGS) entry which is preliminary data.</text>
</comment>
<accession>A0A2I2GGP6</accession>
<dbReference type="AlphaFoldDB" id="A0A2I2GGP6"/>
<evidence type="ECO:0000313" key="2">
    <source>
        <dbReference type="Proteomes" id="UP000234275"/>
    </source>
</evidence>
<proteinExistence type="predicted"/>
<protein>
    <submittedName>
        <fullName evidence="1">Uncharacterized protein</fullName>
    </submittedName>
</protein>
<organism evidence="1 2">
    <name type="scientific">Aspergillus steynii IBT 23096</name>
    <dbReference type="NCBI Taxonomy" id="1392250"/>
    <lineage>
        <taxon>Eukaryota</taxon>
        <taxon>Fungi</taxon>
        <taxon>Dikarya</taxon>
        <taxon>Ascomycota</taxon>
        <taxon>Pezizomycotina</taxon>
        <taxon>Eurotiomycetes</taxon>
        <taxon>Eurotiomycetidae</taxon>
        <taxon>Eurotiales</taxon>
        <taxon>Aspergillaceae</taxon>
        <taxon>Aspergillus</taxon>
        <taxon>Aspergillus subgen. Circumdati</taxon>
    </lineage>
</organism>